<protein>
    <recommendedName>
        <fullName evidence="4">ACR</fullName>
    </recommendedName>
</protein>
<dbReference type="EMBL" id="CP019728">
    <property type="protein sequence ID" value="AQS52826.1"/>
    <property type="molecule type" value="Genomic_DNA"/>
</dbReference>
<evidence type="ECO:0000313" key="3">
    <source>
        <dbReference type="Proteomes" id="UP000188993"/>
    </source>
</evidence>
<dbReference type="KEGG" id="jda:BW727_100433"/>
<keyword evidence="3" id="KW-1185">Reference proteome</keyword>
<dbReference type="InterPro" id="IPR003772">
    <property type="entry name" value="YceD"/>
</dbReference>
<feature type="compositionally biased region" description="Basic and acidic residues" evidence="1">
    <location>
        <begin position="156"/>
        <end position="170"/>
    </location>
</feature>
<feature type="region of interest" description="Disordered" evidence="1">
    <location>
        <begin position="142"/>
        <end position="170"/>
    </location>
</feature>
<evidence type="ECO:0000256" key="1">
    <source>
        <dbReference type="SAM" id="MobiDB-lite"/>
    </source>
</evidence>
<dbReference type="Proteomes" id="UP000188993">
    <property type="component" value="Chromosome"/>
</dbReference>
<accession>A0A1S6IMQ2</accession>
<sequence length="185" mass="21124">MKWTLKEIKEHRDEPVYFSETVNREASLMKRDNEILAVSDIKATGFLLYENQSVLANFQIDYTITLPSSRSLEPVELALTVPIFETYVEDEEDIDGFDNPEDVIIPIENGEIDLVPAIEDMILLSIPVQVLTAEEIASGRMPQGESWSVVTEDDYEQQRAKEKEEQDDPRFAGLKALLEDEENLD</sequence>
<gene>
    <name evidence="2" type="ORF">BW727_100433</name>
</gene>
<evidence type="ECO:0000313" key="2">
    <source>
        <dbReference type="EMBL" id="AQS52826.1"/>
    </source>
</evidence>
<evidence type="ECO:0008006" key="4">
    <source>
        <dbReference type="Google" id="ProtNLM"/>
    </source>
</evidence>
<proteinExistence type="predicted"/>
<dbReference type="OrthoDB" id="9790372at2"/>
<organism evidence="2 3">
    <name type="scientific">Jeotgalibaca dankookensis</name>
    <dbReference type="NCBI Taxonomy" id="708126"/>
    <lineage>
        <taxon>Bacteria</taxon>
        <taxon>Bacillati</taxon>
        <taxon>Bacillota</taxon>
        <taxon>Bacilli</taxon>
        <taxon>Lactobacillales</taxon>
        <taxon>Carnobacteriaceae</taxon>
        <taxon>Jeotgalibaca</taxon>
    </lineage>
</organism>
<dbReference type="AlphaFoldDB" id="A0A1S6IMQ2"/>
<dbReference type="STRING" id="708126.BW727_100433"/>
<dbReference type="RefSeq" id="WP_062471290.1">
    <property type="nucleotide sequence ID" value="NZ_BBYN01000028.1"/>
</dbReference>
<dbReference type="Pfam" id="PF02620">
    <property type="entry name" value="YceD"/>
    <property type="match status" value="1"/>
</dbReference>
<reference evidence="2 3" key="1">
    <citation type="journal article" date="2014" name="Int. J. Syst. Evol. Microbiol.">
        <title>Jeotgalibaca dankookensis gen. nov., sp. nov., a member of the family Carnobacteriaceae, isolated from seujeot (Korean traditional food).</title>
        <authorList>
            <person name="Lee D.G."/>
            <person name="Trujillo M.E."/>
            <person name="Kang H."/>
            <person name="Ahn T.Y."/>
        </authorList>
    </citation>
    <scope>NUCLEOTIDE SEQUENCE [LARGE SCALE GENOMIC DNA]</scope>
    <source>
        <strain evidence="2 3">EX-07</strain>
    </source>
</reference>
<name>A0A1S6IMQ2_9LACT</name>